<evidence type="ECO:0000313" key="3">
    <source>
        <dbReference type="EMBL" id="CAG9282074.1"/>
    </source>
</evidence>
<name>A0A8J9TK39_PHATR</name>
<organism evidence="3">
    <name type="scientific">Phaeodactylum tricornutum</name>
    <name type="common">Diatom</name>
    <dbReference type="NCBI Taxonomy" id="2850"/>
    <lineage>
        <taxon>Eukaryota</taxon>
        <taxon>Sar</taxon>
        <taxon>Stramenopiles</taxon>
        <taxon>Ochrophyta</taxon>
        <taxon>Bacillariophyta</taxon>
        <taxon>Bacillariophyceae</taxon>
        <taxon>Bacillariophycidae</taxon>
        <taxon>Naviculales</taxon>
        <taxon>Phaeodactylaceae</taxon>
        <taxon>Phaeodactylum</taxon>
    </lineage>
</organism>
<protein>
    <submittedName>
        <fullName evidence="3">Uncharacterized protein</fullName>
    </submittedName>
</protein>
<reference evidence="3" key="1">
    <citation type="submission" date="2022-02" db="EMBL/GenBank/DDBJ databases">
        <authorList>
            <person name="Giguere J D."/>
        </authorList>
    </citation>
    <scope>NUCLEOTIDE SEQUENCE</scope>
    <source>
        <strain evidence="3">CCAP 1055/1</strain>
    </source>
</reference>
<keyword evidence="2" id="KW-0472">Membrane</keyword>
<dbReference type="Proteomes" id="UP000836788">
    <property type="component" value="Chromosome 16"/>
</dbReference>
<gene>
    <name evidence="3" type="ORF">PTTT1_LOCUS18469</name>
</gene>
<accession>A0A8J9TK39</accession>
<dbReference type="AlphaFoldDB" id="A0A8J9TK39"/>
<sequence>MNGTSPTPTRLSSSPSIVPSVIPTATCHDVQSYRSPINNLECSDHKGTDCIQWRHLGLNVNELEDLVNFCPESCNIDCGALSRFELRLTYRLENVITFLGPETSETIELVGVEFFTKYIQSITPQSRIFVNEAELLRQQIEPYFLGQRERALRTSQSGPYVELLIEMMFRGLTVHLTTDALLGYLEEAILSTGFTQAIQGSGDPTLTQAIVSDHKKGRRFSPNAGSTAGNDDNRHASGSVVASMLMAFAAICAGVCLFVWHKRKVRTENGDRGVNEPSAVSPTESERSQLTNIFSFESVSNAVANAKGAVLNVNFCHQKKNSTKNTPSRSSTSESGSGETEDEPHPLAGLIPPMIVMNQIDSNEDSIRGSRNAEKIANVVPSHYMAASAQLIASLNDRRTPHQVPNFSKVFVSVADFNAKENEGDLEKQVAWFIAPNKGNRSFHIFSSEDNDDEDIDGIDSVSSYPAEASGIESPSIRQTMDDGTAFRKLIPSASPVASLK</sequence>
<keyword evidence="2" id="KW-0812">Transmembrane</keyword>
<proteinExistence type="predicted"/>
<feature type="region of interest" description="Disordered" evidence="1">
    <location>
        <begin position="319"/>
        <end position="349"/>
    </location>
</feature>
<feature type="transmembrane region" description="Helical" evidence="2">
    <location>
        <begin position="240"/>
        <end position="260"/>
    </location>
</feature>
<dbReference type="EMBL" id="OU594957">
    <property type="protein sequence ID" value="CAG9282074.1"/>
    <property type="molecule type" value="Genomic_DNA"/>
</dbReference>
<evidence type="ECO:0000256" key="2">
    <source>
        <dbReference type="SAM" id="Phobius"/>
    </source>
</evidence>
<keyword evidence="2" id="KW-1133">Transmembrane helix</keyword>
<evidence type="ECO:0000256" key="1">
    <source>
        <dbReference type="SAM" id="MobiDB-lite"/>
    </source>
</evidence>